<accession>A0A2J8I3A6</accession>
<protein>
    <submittedName>
        <fullName evidence="1">DUF3293 domain-containing protein</fullName>
    </submittedName>
</protein>
<name>A0A2J8I3A6_VIBDI</name>
<dbReference type="EMBL" id="POSK01000005">
    <property type="protein sequence ID" value="PNI04999.1"/>
    <property type="molecule type" value="Genomic_DNA"/>
</dbReference>
<evidence type="ECO:0000313" key="1">
    <source>
        <dbReference type="EMBL" id="PNI04999.1"/>
    </source>
</evidence>
<dbReference type="InterPro" id="IPR021710">
    <property type="entry name" value="DUF3293"/>
</dbReference>
<proteinExistence type="predicted"/>
<evidence type="ECO:0000313" key="2">
    <source>
        <dbReference type="Proteomes" id="UP000236449"/>
    </source>
</evidence>
<organism evidence="1 2">
    <name type="scientific">Vibrio diazotrophicus</name>
    <dbReference type="NCBI Taxonomy" id="685"/>
    <lineage>
        <taxon>Bacteria</taxon>
        <taxon>Pseudomonadati</taxon>
        <taxon>Pseudomonadota</taxon>
        <taxon>Gammaproteobacteria</taxon>
        <taxon>Vibrionales</taxon>
        <taxon>Vibrionaceae</taxon>
        <taxon>Vibrio</taxon>
    </lineage>
</organism>
<reference evidence="1 2" key="1">
    <citation type="submission" date="2018-01" db="EMBL/GenBank/DDBJ databases">
        <title>Draft genome sequences of six Vibrio diazotrophicus strains isolated from deep-sea sediments of the Baltic Sea.</title>
        <authorList>
            <person name="Castillo D."/>
            <person name="Vandieken V."/>
            <person name="Chiang O."/>
            <person name="Middelboe M."/>
        </authorList>
    </citation>
    <scope>NUCLEOTIDE SEQUENCE [LARGE SCALE GENOMIC DNA]</scope>
    <source>
        <strain evidence="1 2">60.27F</strain>
    </source>
</reference>
<dbReference type="Pfam" id="PF11697">
    <property type="entry name" value="DUF3293"/>
    <property type="match status" value="1"/>
</dbReference>
<comment type="caution">
    <text evidence="1">The sequence shown here is derived from an EMBL/GenBank/DDBJ whole genome shotgun (WGS) entry which is preliminary data.</text>
</comment>
<dbReference type="AlphaFoldDB" id="A0A2J8I3A6"/>
<dbReference type="Proteomes" id="UP000236449">
    <property type="component" value="Unassembled WGS sequence"/>
</dbReference>
<dbReference type="RefSeq" id="WP_102954411.1">
    <property type="nucleotide sequence ID" value="NZ_JBJKCE010000001.1"/>
</dbReference>
<gene>
    <name evidence="1" type="ORF">C1N32_09360</name>
</gene>
<dbReference type="OrthoDB" id="5604578at2"/>
<sequence length="128" mass="15188">MKINANLWQAYSNVKFDLQHKMAFENYAIITAWNPESDKLSEYENCVNNQRLQNELISYDWCSVRVGDPEFYWFEESFAVNMPLDKALALGRVYRQNAIYYVCNNMLYLHSCKGELRECLGDFNLFKL</sequence>